<dbReference type="Gene3D" id="1.25.40.390">
    <property type="match status" value="1"/>
</dbReference>
<evidence type="ECO:0000259" key="7">
    <source>
        <dbReference type="Pfam" id="PF14322"/>
    </source>
</evidence>
<comment type="subcellular location">
    <subcellularLocation>
        <location evidence="1">Cell outer membrane</location>
    </subcellularLocation>
</comment>
<keyword evidence="9" id="KW-1185">Reference proteome</keyword>
<protein>
    <submittedName>
        <fullName evidence="8">RagB/SusD family nutrient uptake outer membrane protein</fullName>
    </submittedName>
</protein>
<evidence type="ECO:0000256" key="4">
    <source>
        <dbReference type="ARBA" id="ARBA00023136"/>
    </source>
</evidence>
<reference evidence="8 9" key="1">
    <citation type="submission" date="2022-10" db="EMBL/GenBank/DDBJ databases">
        <title>Comparative genomics and taxonomic characterization of three novel marine species of genus Reichenbachiella exhibiting antioxidant and polysaccharide degradation activities.</title>
        <authorList>
            <person name="Muhammad N."/>
            <person name="Lee Y.-J."/>
            <person name="Ko J."/>
            <person name="Kim S.-G."/>
        </authorList>
    </citation>
    <scope>NUCLEOTIDE SEQUENCE [LARGE SCALE GENOMIC DNA]</scope>
    <source>
        <strain evidence="8 9">ABR2-5</strain>
    </source>
</reference>
<comment type="caution">
    <text evidence="8">The sequence shown here is derived from an EMBL/GenBank/DDBJ whole genome shotgun (WGS) entry which is preliminary data.</text>
</comment>
<keyword evidence="3" id="KW-0732">Signal</keyword>
<dbReference type="RefSeq" id="WP_264135983.1">
    <property type="nucleotide sequence ID" value="NZ_JAOYOD010000001.1"/>
</dbReference>
<dbReference type="InterPro" id="IPR033985">
    <property type="entry name" value="SusD-like_N"/>
</dbReference>
<evidence type="ECO:0000259" key="6">
    <source>
        <dbReference type="Pfam" id="PF07980"/>
    </source>
</evidence>
<feature type="domain" description="SusD-like N-terminal" evidence="7">
    <location>
        <begin position="25"/>
        <end position="217"/>
    </location>
</feature>
<dbReference type="InterPro" id="IPR012944">
    <property type="entry name" value="SusD_RagB_dom"/>
</dbReference>
<evidence type="ECO:0000313" key="8">
    <source>
        <dbReference type="EMBL" id="MCV9385190.1"/>
    </source>
</evidence>
<comment type="similarity">
    <text evidence="2">Belongs to the SusD family.</text>
</comment>
<evidence type="ECO:0000313" key="9">
    <source>
        <dbReference type="Proteomes" id="UP001300692"/>
    </source>
</evidence>
<organism evidence="8 9">
    <name type="scientific">Reichenbachiella ulvae</name>
    <dbReference type="NCBI Taxonomy" id="2980104"/>
    <lineage>
        <taxon>Bacteria</taxon>
        <taxon>Pseudomonadati</taxon>
        <taxon>Bacteroidota</taxon>
        <taxon>Cytophagia</taxon>
        <taxon>Cytophagales</taxon>
        <taxon>Reichenbachiellaceae</taxon>
        <taxon>Reichenbachiella</taxon>
    </lineage>
</organism>
<evidence type="ECO:0000256" key="3">
    <source>
        <dbReference type="ARBA" id="ARBA00022729"/>
    </source>
</evidence>
<evidence type="ECO:0000256" key="5">
    <source>
        <dbReference type="ARBA" id="ARBA00023237"/>
    </source>
</evidence>
<evidence type="ECO:0000256" key="2">
    <source>
        <dbReference type="ARBA" id="ARBA00006275"/>
    </source>
</evidence>
<dbReference type="Pfam" id="PF07980">
    <property type="entry name" value="SusD_RagB"/>
    <property type="match status" value="1"/>
</dbReference>
<dbReference type="CDD" id="cd08977">
    <property type="entry name" value="SusD"/>
    <property type="match status" value="1"/>
</dbReference>
<keyword evidence="4" id="KW-0472">Membrane</keyword>
<sequence length="487" mass="54867">MKSLKYIYILITGAIFNVSCSFDDLQLKNPNDLTDETFFKKEEQLQSAVDAIYANLQTRGLYNRHMFFMNDLMSQECTGNPQLEADKSIYPTYSLSADHGPTFMYWDNCYRGINKANFVINNEDKFENVTDASKNRAIGEAKFMRAYYYFLLVNKFGGVPINLGPSEGEPRSTAAQVFDQIISDLTDAAGLLPTKDNTDLGRATQGAAYALLGKAYLYTEQWQPAVDAFENVTGYSLVADHYDNYLEETEYNDESIFEVSFSATFGNADQWGSIGDGINEVSVRGQEYGWNDWFNVYPSDWLLNEFETGDPRYVSTFYSNGETFNNGTMTVAIPLGRTAAWKKYQNYYKQENENMASGINFRVIRYADVLLMQAEAENELGNSAEAIALLNQVRDRVGMPNYGTAAMDATYPVGNQQQIFNAIVHERCVELAGEQVRFNDIVRWGMAATEYAGTGFREGISELIPIPNQEIINNANLTKADQNPGYN</sequence>
<accession>A0ABT3CN69</accession>
<dbReference type="Proteomes" id="UP001300692">
    <property type="component" value="Unassembled WGS sequence"/>
</dbReference>
<feature type="domain" description="RagB/SusD" evidence="6">
    <location>
        <begin position="254"/>
        <end position="451"/>
    </location>
</feature>
<dbReference type="SUPFAM" id="SSF48452">
    <property type="entry name" value="TPR-like"/>
    <property type="match status" value="1"/>
</dbReference>
<name>A0ABT3CN69_9BACT</name>
<keyword evidence="5" id="KW-0998">Cell outer membrane</keyword>
<evidence type="ECO:0000256" key="1">
    <source>
        <dbReference type="ARBA" id="ARBA00004442"/>
    </source>
</evidence>
<gene>
    <name evidence="8" type="ORF">N7U62_00870</name>
</gene>
<dbReference type="Pfam" id="PF14322">
    <property type="entry name" value="SusD-like_3"/>
    <property type="match status" value="1"/>
</dbReference>
<proteinExistence type="inferred from homology"/>
<dbReference type="InterPro" id="IPR011990">
    <property type="entry name" value="TPR-like_helical_dom_sf"/>
</dbReference>
<dbReference type="EMBL" id="JAOYOD010000001">
    <property type="protein sequence ID" value="MCV9385190.1"/>
    <property type="molecule type" value="Genomic_DNA"/>
</dbReference>